<evidence type="ECO:0000256" key="1">
    <source>
        <dbReference type="ARBA" id="ARBA00023015"/>
    </source>
</evidence>
<accession>A0A1X1THA5</accession>
<dbReference type="InterPro" id="IPR036271">
    <property type="entry name" value="Tet_transcr_reg_TetR-rel_C_sf"/>
</dbReference>
<keyword evidence="1" id="KW-0805">Transcription regulation</keyword>
<dbReference type="Pfam" id="PF00440">
    <property type="entry name" value="TetR_N"/>
    <property type="match status" value="1"/>
</dbReference>
<dbReference type="InterPro" id="IPR050109">
    <property type="entry name" value="HTH-type_TetR-like_transc_reg"/>
</dbReference>
<name>A0A1X1THA5_9MYCO</name>
<dbReference type="SUPFAM" id="SSF48498">
    <property type="entry name" value="Tetracyclin repressor-like, C-terminal domain"/>
    <property type="match status" value="1"/>
</dbReference>
<dbReference type="Proteomes" id="UP000467385">
    <property type="component" value="Chromosome"/>
</dbReference>
<dbReference type="GO" id="GO:0003700">
    <property type="term" value="F:DNA-binding transcription factor activity"/>
    <property type="evidence" value="ECO:0007669"/>
    <property type="project" value="TreeGrafter"/>
</dbReference>
<dbReference type="STRING" id="44010.AWC00_09785"/>
<evidence type="ECO:0000313" key="4">
    <source>
        <dbReference type="EMBL" id="BBZ38107.1"/>
    </source>
</evidence>
<evidence type="ECO:0000256" key="2">
    <source>
        <dbReference type="ARBA" id="ARBA00023125"/>
    </source>
</evidence>
<reference evidence="4 5" key="1">
    <citation type="journal article" date="2019" name="Emerg. Microbes Infect.">
        <title>Comprehensive subspecies identification of 175 nontuberculous mycobacteria species based on 7547 genomic profiles.</title>
        <authorList>
            <person name="Matsumoto Y."/>
            <person name="Kinjo T."/>
            <person name="Motooka D."/>
            <person name="Nabeya D."/>
            <person name="Jung N."/>
            <person name="Uechi K."/>
            <person name="Horii T."/>
            <person name="Iida T."/>
            <person name="Fujita J."/>
            <person name="Nakamura S."/>
        </authorList>
    </citation>
    <scope>NUCLEOTIDE SEQUENCE [LARGE SCALE GENOMIC DNA]</scope>
    <source>
        <strain evidence="4 5">JCM 14738</strain>
    </source>
</reference>
<organism evidence="4 5">
    <name type="scientific">Mycobacterium conspicuum</name>
    <dbReference type="NCBI Taxonomy" id="44010"/>
    <lineage>
        <taxon>Bacteria</taxon>
        <taxon>Bacillati</taxon>
        <taxon>Actinomycetota</taxon>
        <taxon>Actinomycetes</taxon>
        <taxon>Mycobacteriales</taxon>
        <taxon>Mycobacteriaceae</taxon>
        <taxon>Mycobacterium</taxon>
    </lineage>
</organism>
<dbReference type="EMBL" id="AP022613">
    <property type="protein sequence ID" value="BBZ38107.1"/>
    <property type="molecule type" value="Genomic_DNA"/>
</dbReference>
<dbReference type="PANTHER" id="PTHR30055:SF151">
    <property type="entry name" value="TRANSCRIPTIONAL REGULATORY PROTEIN"/>
    <property type="match status" value="1"/>
</dbReference>
<dbReference type="InterPro" id="IPR001647">
    <property type="entry name" value="HTH_TetR"/>
</dbReference>
<keyword evidence="3" id="KW-0804">Transcription</keyword>
<dbReference type="PRINTS" id="PR00455">
    <property type="entry name" value="HTHTETR"/>
</dbReference>
<evidence type="ECO:0000256" key="3">
    <source>
        <dbReference type="ARBA" id="ARBA00023163"/>
    </source>
</evidence>
<dbReference type="Gene3D" id="1.10.10.60">
    <property type="entry name" value="Homeodomain-like"/>
    <property type="match status" value="1"/>
</dbReference>
<dbReference type="SUPFAM" id="SSF46689">
    <property type="entry name" value="Homeodomain-like"/>
    <property type="match status" value="1"/>
</dbReference>
<keyword evidence="5" id="KW-1185">Reference proteome</keyword>
<evidence type="ECO:0000313" key="5">
    <source>
        <dbReference type="Proteomes" id="UP000467385"/>
    </source>
</evidence>
<protein>
    <submittedName>
        <fullName evidence="4">Uncharacterized protein</fullName>
    </submittedName>
</protein>
<dbReference type="PANTHER" id="PTHR30055">
    <property type="entry name" value="HTH-TYPE TRANSCRIPTIONAL REGULATOR RUTR"/>
    <property type="match status" value="1"/>
</dbReference>
<gene>
    <name evidence="4" type="ORF">MCNS_11700</name>
</gene>
<dbReference type="PROSITE" id="PS50977">
    <property type="entry name" value="HTH_TETR_2"/>
    <property type="match status" value="1"/>
</dbReference>
<proteinExistence type="predicted"/>
<dbReference type="AlphaFoldDB" id="A0A1X1THA5"/>
<dbReference type="InterPro" id="IPR009057">
    <property type="entry name" value="Homeodomain-like_sf"/>
</dbReference>
<dbReference type="Gene3D" id="1.10.357.10">
    <property type="entry name" value="Tetracycline Repressor, domain 2"/>
    <property type="match status" value="1"/>
</dbReference>
<keyword evidence="2" id="KW-0238">DNA-binding</keyword>
<sequence>MTNEIALNAEQIVAAAVEILREGGLDAVSMRSVAGRLGVTPPPVYARIGNKDALLDAIAQHFLADLAPPLDRDEPWPDYARRWAHQLRQRLTAAADSRLFLQVKRPTYLEATKPLLKCMRRDGMSKDVAVRACRLLTWAIVGFVAMDHPPSASRRRDRLAGSDPAGVTAEEIDELFAAHIGYLIDGIARDEALR</sequence>
<dbReference type="RefSeq" id="WP_163645786.1">
    <property type="nucleotide sequence ID" value="NZ_AP022613.1"/>
</dbReference>
<dbReference type="GO" id="GO:0000976">
    <property type="term" value="F:transcription cis-regulatory region binding"/>
    <property type="evidence" value="ECO:0007669"/>
    <property type="project" value="TreeGrafter"/>
</dbReference>